<dbReference type="SMART" id="SM00212">
    <property type="entry name" value="UBCc"/>
    <property type="match status" value="1"/>
</dbReference>
<dbReference type="Proteomes" id="UP001163105">
    <property type="component" value="Unassembled WGS sequence"/>
</dbReference>
<protein>
    <submittedName>
        <fullName evidence="7">Ubiquitin-conjugating enzyme E2 Q2</fullName>
    </submittedName>
</protein>
<accession>A0AB34FSX8</accession>
<dbReference type="Pfam" id="PF00179">
    <property type="entry name" value="UQ_con"/>
    <property type="match status" value="1"/>
</dbReference>
<dbReference type="GO" id="GO:0016779">
    <property type="term" value="F:nucleotidyltransferase activity"/>
    <property type="evidence" value="ECO:0007669"/>
    <property type="project" value="UniProtKB-KW"/>
</dbReference>
<name>A0AB34FSX8_9HYPO</name>
<evidence type="ECO:0000259" key="6">
    <source>
        <dbReference type="PROSITE" id="PS50127"/>
    </source>
</evidence>
<dbReference type="CDD" id="cd23802">
    <property type="entry name" value="UBCc_UBE2Q"/>
    <property type="match status" value="1"/>
</dbReference>
<evidence type="ECO:0000313" key="8">
    <source>
        <dbReference type="Proteomes" id="UP001163105"/>
    </source>
</evidence>
<keyword evidence="1" id="KW-0328">Glycosyltransferase</keyword>
<gene>
    <name evidence="7" type="primary">UBE2Q</name>
    <name evidence="7" type="ORF">O9K51_05337</name>
</gene>
<comment type="caution">
    <text evidence="7">The sequence shown here is derived from an EMBL/GenBank/DDBJ whole genome shotgun (WGS) entry which is preliminary data.</text>
</comment>
<dbReference type="InterPro" id="IPR051838">
    <property type="entry name" value="ARTD_PARP"/>
</dbReference>
<evidence type="ECO:0000256" key="3">
    <source>
        <dbReference type="ARBA" id="ARBA00022695"/>
    </source>
</evidence>
<evidence type="ECO:0000256" key="5">
    <source>
        <dbReference type="SAM" id="MobiDB-lite"/>
    </source>
</evidence>
<dbReference type="PROSITE" id="PS50127">
    <property type="entry name" value="UBC_2"/>
    <property type="match status" value="1"/>
</dbReference>
<proteinExistence type="predicted"/>
<dbReference type="PANTHER" id="PTHR21328">
    <property type="entry name" value="POLY ADP-RIBOSE POLYMERASE FAMILY, MEMBER PARP"/>
    <property type="match status" value="1"/>
</dbReference>
<dbReference type="Gene3D" id="3.10.110.10">
    <property type="entry name" value="Ubiquitin Conjugating Enzyme"/>
    <property type="match status" value="1"/>
</dbReference>
<feature type="region of interest" description="Disordered" evidence="5">
    <location>
        <begin position="433"/>
        <end position="457"/>
    </location>
</feature>
<keyword evidence="4" id="KW-0520">NAD</keyword>
<dbReference type="SUPFAM" id="SSF54495">
    <property type="entry name" value="UBC-like"/>
    <property type="match status" value="1"/>
</dbReference>
<dbReference type="EMBL" id="JAQHRD010000004">
    <property type="protein sequence ID" value="KAJ6441786.1"/>
    <property type="molecule type" value="Genomic_DNA"/>
</dbReference>
<evidence type="ECO:0000256" key="2">
    <source>
        <dbReference type="ARBA" id="ARBA00022679"/>
    </source>
</evidence>
<evidence type="ECO:0000313" key="7">
    <source>
        <dbReference type="EMBL" id="KAJ6441786.1"/>
    </source>
</evidence>
<dbReference type="GO" id="GO:0016757">
    <property type="term" value="F:glycosyltransferase activity"/>
    <property type="evidence" value="ECO:0007669"/>
    <property type="project" value="UniProtKB-KW"/>
</dbReference>
<keyword evidence="8" id="KW-1185">Reference proteome</keyword>
<dbReference type="AlphaFoldDB" id="A0AB34FSX8"/>
<dbReference type="InterPro" id="IPR016135">
    <property type="entry name" value="UBQ-conjugating_enzyme/RWD"/>
</dbReference>
<organism evidence="7 8">
    <name type="scientific">Purpureocillium lavendulum</name>
    <dbReference type="NCBI Taxonomy" id="1247861"/>
    <lineage>
        <taxon>Eukaryota</taxon>
        <taxon>Fungi</taxon>
        <taxon>Dikarya</taxon>
        <taxon>Ascomycota</taxon>
        <taxon>Pezizomycotina</taxon>
        <taxon>Sordariomycetes</taxon>
        <taxon>Hypocreomycetidae</taxon>
        <taxon>Hypocreales</taxon>
        <taxon>Ophiocordycipitaceae</taxon>
        <taxon>Purpureocillium</taxon>
    </lineage>
</organism>
<evidence type="ECO:0000256" key="4">
    <source>
        <dbReference type="ARBA" id="ARBA00023027"/>
    </source>
</evidence>
<dbReference type="InterPro" id="IPR000608">
    <property type="entry name" value="UBC"/>
</dbReference>
<evidence type="ECO:0000256" key="1">
    <source>
        <dbReference type="ARBA" id="ARBA00022676"/>
    </source>
</evidence>
<reference evidence="7" key="1">
    <citation type="submission" date="2023-01" db="EMBL/GenBank/DDBJ databases">
        <title>The growth and conidiation of Purpureocillium lavendulum are regulated by nitrogen source and histone H3K14 acetylation.</title>
        <authorList>
            <person name="Tang P."/>
            <person name="Han J."/>
            <person name="Zhang C."/>
            <person name="Tang P."/>
            <person name="Qi F."/>
            <person name="Zhang K."/>
            <person name="Liang L."/>
        </authorList>
    </citation>
    <scope>NUCLEOTIDE SEQUENCE</scope>
    <source>
        <strain evidence="7">YMF1.00683</strain>
    </source>
</reference>
<feature type="domain" description="UBC core" evidence="6">
    <location>
        <begin position="490"/>
        <end position="666"/>
    </location>
</feature>
<sequence length="668" mass="72713">MASKKFYADLAVAKTSSYRHISKIRRGELGDGIGFTFSDGDTTVDVELVIRDISSYTDDASFVLITSSDSPSQADVAEALEALSRRIPVDGTIVEILGFLSVRLPATLSTPLGDEDAVHSSDFDDASMYDVDYTDEWDGPHAVADESTTRVGLDSQSGGAPKAMGTTGLRALSRALYKAKAASLLVGLIPAERGQAPRFVSLAIRVSVLGIAEDVLEAWGLKPAEYLVLLIYFANGYPDVGKYQALPEQQLDVQYRFGKCVGPKLSQDAASNAFFGTHNGTKRASAFLPNHMSRPINPGRDHQVRPTDLDNGPIITTQAPEALQVDYALDEEDEISSLKPYVCEKPLCLYQYMSLGFGPSIEHEIINNPLVVDLLVSFLFAAITYNKIREFPSALAVKVPNLDNVAQGDVVKVNQDCEKWAGDDLELLAQAEADAETTQEGKTTQSSATPSALPGGGTGLTSFAPRMLEMESIPKLPAPSWASSSPQALQAVNREVKDLHRIQSKTAYQELGWTMDMEGVDNLFHWIVELHSFDTSLPLGQDMMRLGVQSVVLEIRFGASFPMSPPFVRVVRPRFLPFSRGGGGHVTAGGAICSELLTNSGWSPALSMEKVFLQVRLGLCELDPPARLDPRKYSQDYGIMEAVEAYKRAALVHGWRIPPEMADMTAWL</sequence>
<keyword evidence="3" id="KW-0548">Nucleotidyltransferase</keyword>
<keyword evidence="2" id="KW-0808">Transferase</keyword>